<dbReference type="InterPro" id="IPR000719">
    <property type="entry name" value="Prot_kinase_dom"/>
</dbReference>
<dbReference type="Proteomes" id="UP000183413">
    <property type="component" value="Unassembled WGS sequence"/>
</dbReference>
<dbReference type="CDD" id="cd14014">
    <property type="entry name" value="STKc_PknB_like"/>
    <property type="match status" value="1"/>
</dbReference>
<dbReference type="InterPro" id="IPR018391">
    <property type="entry name" value="PQQ_b-propeller_rpt"/>
</dbReference>
<protein>
    <submittedName>
        <fullName evidence="7">Serine/threonine protein kinase</fullName>
    </submittedName>
</protein>
<evidence type="ECO:0000256" key="3">
    <source>
        <dbReference type="ARBA" id="ARBA00022777"/>
    </source>
</evidence>
<dbReference type="InterPro" id="IPR015943">
    <property type="entry name" value="WD40/YVTN_repeat-like_dom_sf"/>
</dbReference>
<sequence length="714" mass="75792">MEPLRPGDPRRLAQFEVLARLGRGGMGEVFLGTSPGGRPVAIKLIHRELADDPGFRARFRRETEIARTVSGVFTAPVLRADPDAERPWLATAYLPGLSLEEAVGSHGPLPPAAVRGLAVGLAEAVRSIHRAGVVHRDLKPANVLLGPDGARVIDFGIARAADSAAITQSGEVIGSPGYLAPEHIAHGTAGPASDVFSLGAVLVFACTGTGPFGDGSVHRILHRTVHEPPRLEAVPDPVLRDIAAACLAKDPAERPAPDQVTERLTDAATMDLHGTRWLPHQVVAAIGARGREPVPPPLPVHRRRRIPRRVLVAGGAVGAVAAFLAIDDMRTRPATPPGPVRWMVRLPGGRVRREHGLVIVDGMLLVVGGTAFAAVDPRAGRVRWSVPDVLTDTVEGLAWSADRLFLRLADGRLAAYDLATGREAWSHRLGLTSSSPPPAVAGGAVCVPVPGEDKLTAFDARTGRARWSHGRLSAHGPVASGRTVCHPDADDLLVGIDAVTGRRRWSAELSRPPVMPLQKAGDLILAVTGAPGTRSHTVLAFTAADGRPRWQAEHAAPASEHGMLTLADDRTVYMVWSAGVLHALDRRTGRLRWTYPLGAVRDSVDPPPMIVAPGRLFVNTRNGLLVAVDTAGGRGLWRQRLHPDSHGGPVLADGLLHIGDRGLSSFDPATGRLVRRIGADHRSRPIHPENLCASGGTLYHANIHGELLATPTRS</sequence>
<dbReference type="Pfam" id="PF00069">
    <property type="entry name" value="Pkinase"/>
    <property type="match status" value="1"/>
</dbReference>
<evidence type="ECO:0000259" key="6">
    <source>
        <dbReference type="PROSITE" id="PS50011"/>
    </source>
</evidence>
<dbReference type="SUPFAM" id="SSF56112">
    <property type="entry name" value="Protein kinase-like (PK-like)"/>
    <property type="match status" value="1"/>
</dbReference>
<dbReference type="AlphaFoldDB" id="A0A1I5F2I1"/>
<dbReference type="GO" id="GO:0004674">
    <property type="term" value="F:protein serine/threonine kinase activity"/>
    <property type="evidence" value="ECO:0007669"/>
    <property type="project" value="UniProtKB-KW"/>
</dbReference>
<name>A0A1I5F2I1_9ACTN</name>
<evidence type="ECO:0000256" key="1">
    <source>
        <dbReference type="ARBA" id="ARBA00022679"/>
    </source>
</evidence>
<dbReference type="Gene3D" id="3.30.200.20">
    <property type="entry name" value="Phosphorylase Kinase, domain 1"/>
    <property type="match status" value="1"/>
</dbReference>
<dbReference type="SMART" id="SM00220">
    <property type="entry name" value="S_TKc"/>
    <property type="match status" value="1"/>
</dbReference>
<evidence type="ECO:0000313" key="7">
    <source>
        <dbReference type="EMBL" id="SFO17816.1"/>
    </source>
</evidence>
<feature type="domain" description="Protein kinase" evidence="6">
    <location>
        <begin position="15"/>
        <end position="278"/>
    </location>
</feature>
<dbReference type="eggNOG" id="COG0515">
    <property type="taxonomic scope" value="Bacteria"/>
</dbReference>
<keyword evidence="4 5" id="KW-0067">ATP-binding</keyword>
<dbReference type="InterPro" id="IPR011009">
    <property type="entry name" value="Kinase-like_dom_sf"/>
</dbReference>
<dbReference type="InterPro" id="IPR008271">
    <property type="entry name" value="Ser/Thr_kinase_AS"/>
</dbReference>
<dbReference type="InterPro" id="IPR002372">
    <property type="entry name" value="PQQ_rpt_dom"/>
</dbReference>
<dbReference type="SMART" id="SM00564">
    <property type="entry name" value="PQQ"/>
    <property type="match status" value="7"/>
</dbReference>
<gene>
    <name evidence="7" type="ORF">SAMN04489713_104393</name>
</gene>
<dbReference type="Gene3D" id="2.140.10.10">
    <property type="entry name" value="Quinoprotein alcohol dehydrogenase-like superfamily"/>
    <property type="match status" value="1"/>
</dbReference>
<keyword evidence="1" id="KW-0808">Transferase</keyword>
<evidence type="ECO:0000313" key="8">
    <source>
        <dbReference type="Proteomes" id="UP000183413"/>
    </source>
</evidence>
<dbReference type="PROSITE" id="PS00107">
    <property type="entry name" value="PROTEIN_KINASE_ATP"/>
    <property type="match status" value="1"/>
</dbReference>
<dbReference type="RefSeq" id="WP_075021175.1">
    <property type="nucleotide sequence ID" value="NZ_FOVH01000004.1"/>
</dbReference>
<keyword evidence="7" id="KW-0723">Serine/threonine-protein kinase</keyword>
<dbReference type="PROSITE" id="PS50011">
    <property type="entry name" value="PROTEIN_KINASE_DOM"/>
    <property type="match status" value="1"/>
</dbReference>
<proteinExistence type="predicted"/>
<dbReference type="InterPro" id="IPR011047">
    <property type="entry name" value="Quinoprotein_ADH-like_sf"/>
</dbReference>
<feature type="binding site" evidence="5">
    <location>
        <position position="43"/>
    </location>
    <ligand>
        <name>ATP</name>
        <dbReference type="ChEBI" id="CHEBI:30616"/>
    </ligand>
</feature>
<evidence type="ECO:0000256" key="5">
    <source>
        <dbReference type="PROSITE-ProRule" id="PRU10141"/>
    </source>
</evidence>
<dbReference type="Gene3D" id="2.130.10.10">
    <property type="entry name" value="YVTN repeat-like/Quinoprotein amine dehydrogenase"/>
    <property type="match status" value="1"/>
</dbReference>
<dbReference type="SUPFAM" id="SSF50998">
    <property type="entry name" value="Quinoprotein alcohol dehydrogenase-like"/>
    <property type="match status" value="2"/>
</dbReference>
<reference evidence="7 8" key="1">
    <citation type="submission" date="2016-10" db="EMBL/GenBank/DDBJ databases">
        <authorList>
            <person name="de Groot N.N."/>
        </authorList>
    </citation>
    <scope>NUCLEOTIDE SEQUENCE [LARGE SCALE GENOMIC DNA]</scope>
    <source>
        <strain evidence="7 8">DSM 43067</strain>
    </source>
</reference>
<accession>A0A1I5F2I1</accession>
<dbReference type="PANTHER" id="PTHR43289">
    <property type="entry name" value="MITOGEN-ACTIVATED PROTEIN KINASE KINASE KINASE 20-RELATED"/>
    <property type="match status" value="1"/>
</dbReference>
<evidence type="ECO:0000256" key="4">
    <source>
        <dbReference type="ARBA" id="ARBA00022840"/>
    </source>
</evidence>
<dbReference type="STRING" id="1993.SAMN04489713_104393"/>
<dbReference type="PANTHER" id="PTHR43289:SF34">
    <property type="entry name" value="SERINE_THREONINE-PROTEIN KINASE YBDM-RELATED"/>
    <property type="match status" value="1"/>
</dbReference>
<evidence type="ECO:0000256" key="2">
    <source>
        <dbReference type="ARBA" id="ARBA00022741"/>
    </source>
</evidence>
<dbReference type="InParanoid" id="A0A1I5F2I1"/>
<dbReference type="EMBL" id="FOVH01000004">
    <property type="protein sequence ID" value="SFO17816.1"/>
    <property type="molecule type" value="Genomic_DNA"/>
</dbReference>
<keyword evidence="8" id="KW-1185">Reference proteome</keyword>
<organism evidence="7 8">
    <name type="scientific">Actinomadura madurae</name>
    <dbReference type="NCBI Taxonomy" id="1993"/>
    <lineage>
        <taxon>Bacteria</taxon>
        <taxon>Bacillati</taxon>
        <taxon>Actinomycetota</taxon>
        <taxon>Actinomycetes</taxon>
        <taxon>Streptosporangiales</taxon>
        <taxon>Thermomonosporaceae</taxon>
        <taxon>Actinomadura</taxon>
    </lineage>
</organism>
<dbReference type="Pfam" id="PF13360">
    <property type="entry name" value="PQQ_2"/>
    <property type="match status" value="2"/>
</dbReference>
<dbReference type="Gene3D" id="1.10.510.10">
    <property type="entry name" value="Transferase(Phosphotransferase) domain 1"/>
    <property type="match status" value="1"/>
</dbReference>
<keyword evidence="3 7" id="KW-0418">Kinase</keyword>
<dbReference type="InterPro" id="IPR017441">
    <property type="entry name" value="Protein_kinase_ATP_BS"/>
</dbReference>
<dbReference type="PROSITE" id="PS00108">
    <property type="entry name" value="PROTEIN_KINASE_ST"/>
    <property type="match status" value="1"/>
</dbReference>
<dbReference type="GO" id="GO:0005524">
    <property type="term" value="F:ATP binding"/>
    <property type="evidence" value="ECO:0007669"/>
    <property type="project" value="UniProtKB-UniRule"/>
</dbReference>
<keyword evidence="2 5" id="KW-0547">Nucleotide-binding</keyword>